<name>A0A0F9BVF9_9ZZZZ</name>
<comment type="caution">
    <text evidence="1">The sequence shown here is derived from an EMBL/GenBank/DDBJ whole genome shotgun (WGS) entry which is preliminary data.</text>
</comment>
<accession>A0A0F9BVF9</accession>
<feature type="non-terminal residue" evidence="1">
    <location>
        <position position="1"/>
    </location>
</feature>
<dbReference type="EMBL" id="LAZR01039059">
    <property type="protein sequence ID" value="KKL17942.1"/>
    <property type="molecule type" value="Genomic_DNA"/>
</dbReference>
<organism evidence="1">
    <name type="scientific">marine sediment metagenome</name>
    <dbReference type="NCBI Taxonomy" id="412755"/>
    <lineage>
        <taxon>unclassified sequences</taxon>
        <taxon>metagenomes</taxon>
        <taxon>ecological metagenomes</taxon>
    </lineage>
</organism>
<gene>
    <name evidence="1" type="ORF">LCGC14_2480500</name>
</gene>
<sequence length="37" mass="4400">RPEGAPPQSEVMLEYVTRSHHVYKLKNHKRICILIKK</sequence>
<evidence type="ECO:0000313" key="1">
    <source>
        <dbReference type="EMBL" id="KKL17942.1"/>
    </source>
</evidence>
<dbReference type="AlphaFoldDB" id="A0A0F9BVF9"/>
<reference evidence="1" key="1">
    <citation type="journal article" date="2015" name="Nature">
        <title>Complex archaea that bridge the gap between prokaryotes and eukaryotes.</title>
        <authorList>
            <person name="Spang A."/>
            <person name="Saw J.H."/>
            <person name="Jorgensen S.L."/>
            <person name="Zaremba-Niedzwiedzka K."/>
            <person name="Martijn J."/>
            <person name="Lind A.E."/>
            <person name="van Eijk R."/>
            <person name="Schleper C."/>
            <person name="Guy L."/>
            <person name="Ettema T.J."/>
        </authorList>
    </citation>
    <scope>NUCLEOTIDE SEQUENCE</scope>
</reference>
<protein>
    <submittedName>
        <fullName evidence="1">Uncharacterized protein</fullName>
    </submittedName>
</protein>
<proteinExistence type="predicted"/>